<dbReference type="PANTHER" id="PTHR34314:SF6">
    <property type="entry name" value="DUF3782 DOMAIN-CONTAINING PROTEIN"/>
    <property type="match status" value="1"/>
</dbReference>
<sequence length="135" mass="15994">MSLEDQVLKFLTDMSRKEEEIEYLIINMFKQQLENKGVKLGKIRREYLVDDLGILRVGYAIPIMYYEDNNEIYLFLAKNYADYSSIEQLLIREKILKNKFSKDVRSFLVAYTIPKKYYEIAVKMGIEVISQNVIS</sequence>
<name>A0AAX4KYX6_9CREN</name>
<dbReference type="EMBL" id="CP146016">
    <property type="protein sequence ID" value="WWQ59545.1"/>
    <property type="molecule type" value="Genomic_DNA"/>
</dbReference>
<evidence type="ECO:0000313" key="1">
    <source>
        <dbReference type="EMBL" id="WWQ59545.1"/>
    </source>
</evidence>
<dbReference type="Proteomes" id="UP001432202">
    <property type="component" value="Chromosome"/>
</dbReference>
<protein>
    <submittedName>
        <fullName evidence="1">Uncharacterized protein</fullName>
    </submittedName>
</protein>
<reference evidence="1 2" key="1">
    <citation type="submission" date="2024-02" db="EMBL/GenBank/DDBJ databases">
        <title>STSV induces naive adaptation in Sulfolobus.</title>
        <authorList>
            <person name="Xiang X."/>
            <person name="Song M."/>
        </authorList>
    </citation>
    <scope>NUCLEOTIDE SEQUENCE [LARGE SCALE GENOMIC DNA]</scope>
    <source>
        <strain evidence="1 2">RT2</strain>
    </source>
</reference>
<dbReference type="PANTHER" id="PTHR34314">
    <property type="entry name" value="CRENARCHAEAL PROTEIN, PUTATIVE-RELATED"/>
    <property type="match status" value="1"/>
</dbReference>
<accession>A0AAX4KYX6</accession>
<dbReference type="GeneID" id="89336818"/>
<proteinExistence type="predicted"/>
<gene>
    <name evidence="1" type="ORF">V6M85_08575</name>
</gene>
<organism evidence="1 2">
    <name type="scientific">Sulfolobus tengchongensis</name>
    <dbReference type="NCBI Taxonomy" id="207809"/>
    <lineage>
        <taxon>Archaea</taxon>
        <taxon>Thermoproteota</taxon>
        <taxon>Thermoprotei</taxon>
        <taxon>Sulfolobales</taxon>
        <taxon>Sulfolobaceae</taxon>
        <taxon>Sulfolobus</taxon>
    </lineage>
</organism>
<evidence type="ECO:0000313" key="2">
    <source>
        <dbReference type="Proteomes" id="UP001432202"/>
    </source>
</evidence>
<keyword evidence="2" id="KW-1185">Reference proteome</keyword>
<dbReference type="RefSeq" id="WP_338598791.1">
    <property type="nucleotide sequence ID" value="NZ_CP146016.1"/>
</dbReference>
<dbReference type="AlphaFoldDB" id="A0AAX4KYX6"/>